<dbReference type="SUPFAM" id="SSF82861">
    <property type="entry name" value="Mechanosensitive channel protein MscS (YggB), transmembrane region"/>
    <property type="match status" value="1"/>
</dbReference>
<evidence type="ECO:0008006" key="15">
    <source>
        <dbReference type="Google" id="ProtNLM"/>
    </source>
</evidence>
<feature type="coiled-coil region" evidence="7">
    <location>
        <begin position="76"/>
        <end position="103"/>
    </location>
</feature>
<dbReference type="InterPro" id="IPR049278">
    <property type="entry name" value="MS_channel_C"/>
</dbReference>
<evidence type="ECO:0000256" key="3">
    <source>
        <dbReference type="ARBA" id="ARBA00022475"/>
    </source>
</evidence>
<dbReference type="InterPro" id="IPR045042">
    <property type="entry name" value="YnaI-like"/>
</dbReference>
<dbReference type="InterPro" id="IPR049142">
    <property type="entry name" value="MS_channel_1st"/>
</dbReference>
<keyword evidence="7" id="KW-0175">Coiled coil</keyword>
<protein>
    <recommendedName>
        <fullName evidence="15">Mechanosensitive ion channel family protein</fullName>
    </recommendedName>
</protein>
<comment type="subcellular location">
    <subcellularLocation>
        <location evidence="1">Cell membrane</location>
        <topology evidence="1">Multi-pass membrane protein</topology>
    </subcellularLocation>
</comment>
<evidence type="ECO:0000259" key="10">
    <source>
        <dbReference type="Pfam" id="PF00924"/>
    </source>
</evidence>
<keyword evidence="4 8" id="KW-0812">Transmembrane</keyword>
<accession>A0ABN7K8H6</accession>
<keyword evidence="3" id="KW-1003">Cell membrane</keyword>
<evidence type="ECO:0000256" key="2">
    <source>
        <dbReference type="ARBA" id="ARBA00008017"/>
    </source>
</evidence>
<dbReference type="InterPro" id="IPR010920">
    <property type="entry name" value="LSM_dom_sf"/>
</dbReference>
<feature type="transmembrane region" description="Helical" evidence="8">
    <location>
        <begin position="353"/>
        <end position="375"/>
    </location>
</feature>
<evidence type="ECO:0000256" key="4">
    <source>
        <dbReference type="ARBA" id="ARBA00022692"/>
    </source>
</evidence>
<evidence type="ECO:0000313" key="14">
    <source>
        <dbReference type="Proteomes" id="UP000789803"/>
    </source>
</evidence>
<dbReference type="Gene3D" id="2.30.30.60">
    <property type="match status" value="1"/>
</dbReference>
<dbReference type="Proteomes" id="UP000789803">
    <property type="component" value="Unassembled WGS sequence"/>
</dbReference>
<feature type="chain" id="PRO_5046884611" description="Mechanosensitive ion channel family protein" evidence="9">
    <location>
        <begin position="20"/>
        <end position="607"/>
    </location>
</feature>
<evidence type="ECO:0000259" key="11">
    <source>
        <dbReference type="Pfam" id="PF21082"/>
    </source>
</evidence>
<dbReference type="RefSeq" id="WP_229932930.1">
    <property type="nucleotide sequence ID" value="NZ_CAJHOF010000009.1"/>
</dbReference>
<dbReference type="EMBL" id="CAJHOF010000009">
    <property type="protein sequence ID" value="CAD7288740.1"/>
    <property type="molecule type" value="Genomic_DNA"/>
</dbReference>
<evidence type="ECO:0000256" key="9">
    <source>
        <dbReference type="SAM" id="SignalP"/>
    </source>
</evidence>
<name>A0ABN7K8H6_9BACT</name>
<dbReference type="Gene3D" id="3.30.70.100">
    <property type="match status" value="1"/>
</dbReference>
<dbReference type="SUPFAM" id="SSF82689">
    <property type="entry name" value="Mechanosensitive channel protein MscS (YggB), C-terminal domain"/>
    <property type="match status" value="1"/>
</dbReference>
<dbReference type="Pfam" id="PF21082">
    <property type="entry name" value="MS_channel_3rd"/>
    <property type="match status" value="1"/>
</dbReference>
<feature type="transmembrane region" description="Helical" evidence="8">
    <location>
        <begin position="316"/>
        <end position="341"/>
    </location>
</feature>
<organism evidence="13 14">
    <name type="scientific">Campylobacter majalis</name>
    <dbReference type="NCBI Taxonomy" id="2790656"/>
    <lineage>
        <taxon>Bacteria</taxon>
        <taxon>Pseudomonadati</taxon>
        <taxon>Campylobacterota</taxon>
        <taxon>Epsilonproteobacteria</taxon>
        <taxon>Campylobacterales</taxon>
        <taxon>Campylobacteraceae</taxon>
        <taxon>Campylobacter</taxon>
    </lineage>
</organism>
<feature type="signal peptide" evidence="9">
    <location>
        <begin position="1"/>
        <end position="19"/>
    </location>
</feature>
<feature type="transmembrane region" description="Helical" evidence="8">
    <location>
        <begin position="279"/>
        <end position="296"/>
    </location>
</feature>
<evidence type="ECO:0000313" key="13">
    <source>
        <dbReference type="EMBL" id="CAD7288740.1"/>
    </source>
</evidence>
<feature type="domain" description="Mechanosensitive ion channel MscS" evidence="10">
    <location>
        <begin position="401"/>
        <end position="468"/>
    </location>
</feature>
<dbReference type="PANTHER" id="PTHR43634">
    <property type="entry name" value="OW CONDUCTANCE MECHANOSENSITIVE CHANNEL"/>
    <property type="match status" value="1"/>
</dbReference>
<evidence type="ECO:0000256" key="8">
    <source>
        <dbReference type="SAM" id="Phobius"/>
    </source>
</evidence>
<keyword evidence="9" id="KW-0732">Signal</keyword>
<reference evidence="13 14" key="1">
    <citation type="submission" date="2020-11" db="EMBL/GenBank/DDBJ databases">
        <authorList>
            <person name="Peeters C."/>
        </authorList>
    </citation>
    <scope>NUCLEOTIDE SEQUENCE [LARGE SCALE GENOMIC DNA]</scope>
    <source>
        <strain evidence="13 14">LMG 7974</strain>
    </source>
</reference>
<dbReference type="Pfam" id="PF21088">
    <property type="entry name" value="MS_channel_1st"/>
    <property type="match status" value="1"/>
</dbReference>
<comment type="similarity">
    <text evidence="2">Belongs to the MscS (TC 1.A.23) family.</text>
</comment>
<keyword evidence="6 8" id="KW-0472">Membrane</keyword>
<sequence length="607" mass="68016">MIKILLYFVLIFSVSNAQTQLEQSDITQIVNSINKINSQIEILSIDDNSTNKLSIDTLSYEKSKLLEQIPMSIMAIDFSSKQVQNFLSQKEKLQKNVAKYSTNKQSQNYIKNALELEKFNLNEIFYTSIIKLEEMFKDAAKLSSIKNLLTNSIIELKTHKFNYINDIKDTMIDEDAQKLAELRIFKKTADEILVYLKNNAELLSSSFSITRLNLNTAVEYINNKISLKNKNINLGKILVIFVVFVFFVSLTKILSKITYWVVLSVFAKNANAKTIKEQILDIIKLPISSLLIAYALKTCMSLTYYPAPMPLNIANAFIILYILLGTWLVATILNGYGMLIISEVAKKSGRKEIVNLIIKIVNFIVFTIAILLVLSRLGFDISAIIASLGIGGLAVAFAAKDIIANFFASVMLLFDNSFSQGDLIVCNGIEGTIVEIGLRKTTIRSADNALIFVPNSTLAGDAIINWSRRKAGRIINITIALTYDSKPEQLRQCINDIKTMLHTHPEISREDNGGAFGGSSRFRFRDNIVSINDLAGYKNAIYVSLDALNDSSIDIAVTCFSKAVTKAEYVKTKEDILFKIMDIVAQNNLEFAFPSQSLYLQNNQNIV</sequence>
<dbReference type="InterPro" id="IPR011014">
    <property type="entry name" value="MscS_channel_TM-2"/>
</dbReference>
<dbReference type="Gene3D" id="1.10.287.1260">
    <property type="match status" value="1"/>
</dbReference>
<dbReference type="SUPFAM" id="SSF50182">
    <property type="entry name" value="Sm-like ribonucleoproteins"/>
    <property type="match status" value="1"/>
</dbReference>
<dbReference type="InterPro" id="IPR023408">
    <property type="entry name" value="MscS_beta-dom_sf"/>
</dbReference>
<dbReference type="Pfam" id="PF00924">
    <property type="entry name" value="MS_channel_2nd"/>
    <property type="match status" value="1"/>
</dbReference>
<evidence type="ECO:0000256" key="5">
    <source>
        <dbReference type="ARBA" id="ARBA00022989"/>
    </source>
</evidence>
<evidence type="ECO:0000259" key="12">
    <source>
        <dbReference type="Pfam" id="PF21088"/>
    </source>
</evidence>
<evidence type="ECO:0000256" key="6">
    <source>
        <dbReference type="ARBA" id="ARBA00023136"/>
    </source>
</evidence>
<evidence type="ECO:0000256" key="1">
    <source>
        <dbReference type="ARBA" id="ARBA00004651"/>
    </source>
</evidence>
<dbReference type="PANTHER" id="PTHR43634:SF2">
    <property type="entry name" value="LOW CONDUCTANCE MECHANOSENSITIVE CHANNEL YNAI"/>
    <property type="match status" value="1"/>
</dbReference>
<dbReference type="InterPro" id="IPR006685">
    <property type="entry name" value="MscS_channel_2nd"/>
</dbReference>
<feature type="transmembrane region" description="Helical" evidence="8">
    <location>
        <begin position="381"/>
        <end position="399"/>
    </location>
</feature>
<evidence type="ECO:0000256" key="7">
    <source>
        <dbReference type="SAM" id="Coils"/>
    </source>
</evidence>
<feature type="domain" description="Mechanosensitive ion channel transmembrane helices 2/3" evidence="12">
    <location>
        <begin position="359"/>
        <end position="400"/>
    </location>
</feature>
<feature type="domain" description="Mechanosensitive ion channel MscS C-terminal" evidence="11">
    <location>
        <begin position="475"/>
        <end position="591"/>
    </location>
</feature>
<dbReference type="InterPro" id="IPR011066">
    <property type="entry name" value="MscS_channel_C_sf"/>
</dbReference>
<gene>
    <name evidence="13" type="ORF">LMG7974_01129</name>
</gene>
<comment type="caution">
    <text evidence="13">The sequence shown here is derived from an EMBL/GenBank/DDBJ whole genome shotgun (WGS) entry which is preliminary data.</text>
</comment>
<keyword evidence="14" id="KW-1185">Reference proteome</keyword>
<keyword evidence="5 8" id="KW-1133">Transmembrane helix</keyword>
<feature type="transmembrane region" description="Helical" evidence="8">
    <location>
        <begin position="237"/>
        <end position="267"/>
    </location>
</feature>
<proteinExistence type="inferred from homology"/>